<gene>
    <name evidence="1" type="ORF">ACFQY0_16565</name>
</gene>
<organism evidence="1 2">
    <name type="scientific">Haloferula chungangensis</name>
    <dbReference type="NCBI Taxonomy" id="1048331"/>
    <lineage>
        <taxon>Bacteria</taxon>
        <taxon>Pseudomonadati</taxon>
        <taxon>Verrucomicrobiota</taxon>
        <taxon>Verrucomicrobiia</taxon>
        <taxon>Verrucomicrobiales</taxon>
        <taxon>Verrucomicrobiaceae</taxon>
        <taxon>Haloferula</taxon>
    </lineage>
</organism>
<sequence>MTIVTLALGYIGVDWYGKKVWTDTVEELNGAGYPSTIEEAVEPSAKGRVDLFEIQTARDEVARFENDDEGLGDLSSLGFPGLRKDVYLDIEEGPDGPQFAAFYGDGISNGDAAEKLFTLFERYEERRKLLLLVRPDRLLLMDSKDGPSGFTFLNRATGFLFDHALTSIAVGRSDVAMEDLETMIAWSHAIDQTPQMAIGYALAASYRMTFLVVINEGLMAGSFGEDDLEKLSKSLSQFDLQRGYRKSLVVEISGWIESYDPIMQARPEVDWDTWCANWSLDREILGKKAMSLVYAHGPEGIHAMGLEKALRTMGDEAAKTGDVSIEDLTRFRSEHASKPRYYDLDLDDLVLEPPLSEGVWEFLEMTAHSCLVGEAQMRLTQTAIDLEIRRLKEGKFPDSVQAEDPLGDGVMGYRLEKDGGYSIWSVGPDGVDDGGAGDDLVFRYWVR</sequence>
<proteinExistence type="predicted"/>
<dbReference type="Proteomes" id="UP001596472">
    <property type="component" value="Unassembled WGS sequence"/>
</dbReference>
<keyword evidence="2" id="KW-1185">Reference proteome</keyword>
<comment type="caution">
    <text evidence="1">The sequence shown here is derived from an EMBL/GenBank/DDBJ whole genome shotgun (WGS) entry which is preliminary data.</text>
</comment>
<evidence type="ECO:0000313" key="2">
    <source>
        <dbReference type="Proteomes" id="UP001596472"/>
    </source>
</evidence>
<dbReference type="EMBL" id="JBHTBS010000010">
    <property type="protein sequence ID" value="MFC7338811.1"/>
    <property type="molecule type" value="Genomic_DNA"/>
</dbReference>
<name>A0ABW2LDD1_9BACT</name>
<dbReference type="RefSeq" id="WP_379714667.1">
    <property type="nucleotide sequence ID" value="NZ_JBHTBS010000010.1"/>
</dbReference>
<evidence type="ECO:0000313" key="1">
    <source>
        <dbReference type="EMBL" id="MFC7338811.1"/>
    </source>
</evidence>
<protein>
    <submittedName>
        <fullName evidence="1">Uncharacterized protein</fullName>
    </submittedName>
</protein>
<reference evidence="2" key="1">
    <citation type="journal article" date="2019" name="Int. J. Syst. Evol. Microbiol.">
        <title>The Global Catalogue of Microorganisms (GCM) 10K type strain sequencing project: providing services to taxonomists for standard genome sequencing and annotation.</title>
        <authorList>
            <consortium name="The Broad Institute Genomics Platform"/>
            <consortium name="The Broad Institute Genome Sequencing Center for Infectious Disease"/>
            <person name="Wu L."/>
            <person name="Ma J."/>
        </authorList>
    </citation>
    <scope>NUCLEOTIDE SEQUENCE [LARGE SCALE GENOMIC DNA]</scope>
    <source>
        <strain evidence="2">CGMCC 4.1467</strain>
    </source>
</reference>
<accession>A0ABW2LDD1</accession>